<dbReference type="InterPro" id="IPR014716">
    <property type="entry name" value="Fibrinogen_a/b/g_C_1"/>
</dbReference>
<feature type="coiled-coil region" evidence="5">
    <location>
        <begin position="270"/>
        <end position="301"/>
    </location>
</feature>
<dbReference type="GO" id="GO:0005577">
    <property type="term" value="C:fibrinogen complex"/>
    <property type="evidence" value="ECO:0007669"/>
    <property type="project" value="TreeGrafter"/>
</dbReference>
<keyword evidence="3" id="KW-1015">Disulfide bond</keyword>
<evidence type="ECO:0000313" key="7">
    <source>
        <dbReference type="EMBL" id="RUS91841.1"/>
    </source>
</evidence>
<evidence type="ECO:0000256" key="2">
    <source>
        <dbReference type="ARBA" id="ARBA00022525"/>
    </source>
</evidence>
<dbReference type="AlphaFoldDB" id="A0A433UDC1"/>
<keyword evidence="4" id="KW-0325">Glycoprotein</keyword>
<dbReference type="SUPFAM" id="SSF58113">
    <property type="entry name" value="Apolipoprotein A-I"/>
    <property type="match status" value="1"/>
</dbReference>
<evidence type="ECO:0000313" key="8">
    <source>
        <dbReference type="Proteomes" id="UP000271974"/>
    </source>
</evidence>
<dbReference type="Gene3D" id="3.90.215.10">
    <property type="entry name" value="Gamma Fibrinogen, chain A, domain 1"/>
    <property type="match status" value="1"/>
</dbReference>
<comment type="subcellular location">
    <subcellularLocation>
        <location evidence="1">Secreted</location>
    </subcellularLocation>
</comment>
<dbReference type="InterPro" id="IPR037579">
    <property type="entry name" value="FIB_ANG-like"/>
</dbReference>
<evidence type="ECO:0000256" key="4">
    <source>
        <dbReference type="ARBA" id="ARBA00023180"/>
    </source>
</evidence>
<evidence type="ECO:0000259" key="6">
    <source>
        <dbReference type="PROSITE" id="PS51406"/>
    </source>
</evidence>
<accession>A0A433UDC1</accession>
<keyword evidence="8" id="KW-1185">Reference proteome</keyword>
<gene>
    <name evidence="7" type="ORF">EGW08_000412</name>
</gene>
<dbReference type="PANTHER" id="PTHR47221">
    <property type="entry name" value="FIBRINOGEN ALPHA CHAIN"/>
    <property type="match status" value="1"/>
</dbReference>
<keyword evidence="5" id="KW-0175">Coiled coil</keyword>
<comment type="caution">
    <text evidence="7">The sequence shown here is derived from an EMBL/GenBank/DDBJ whole genome shotgun (WGS) entry which is preliminary data.</text>
</comment>
<dbReference type="EMBL" id="RQTK01000005">
    <property type="protein sequence ID" value="RUS91841.1"/>
    <property type="molecule type" value="Genomic_DNA"/>
</dbReference>
<proteinExistence type="predicted"/>
<sequence>MVFPFLSGFLFFPDRVLVISYSLFIFFDLLHPLPLLSAPLRLKLTFEEDVSQFSFIRRACRVLLCVEESVASNDDTLVDGDPSDLASQIASISSLKVFKLDASPLTTDVGHKRRSLLASVSSQQDHLSRVSNGIKVDGRLEPGRATLRLELAKQEDCQAEFVCQARGVDSNGKEVMIASHIFQRPERKNEQKDGQTCTPSLGIKVTPLDQIIGTTLAVMGSKLENLEDEMRLLKDGARHDSASLGKDLSSKTERLEDKIQHVGKDLDSKTDRLEDKIESLEKGLNKKITRLEDKMESLITRLGDKIESLASHRTGGLDSLESSIYEKFQEISHYTNLSYTEIRSLLNAQRTSENTSVAAEIKSALTDLLQPKDCYKGMSAAVSLASSPYAVIQPSQKNNLTVPVLCDTFTDGGGWIVFQRRATGDVDFYRDWQEYKQGFGSLDTDFSMLLNEV</sequence>
<dbReference type="GO" id="GO:0030674">
    <property type="term" value="F:protein-macromolecule adaptor activity"/>
    <property type="evidence" value="ECO:0007669"/>
    <property type="project" value="TreeGrafter"/>
</dbReference>
<dbReference type="InterPro" id="IPR002181">
    <property type="entry name" value="Fibrinogen_a/b/g_C_dom"/>
</dbReference>
<evidence type="ECO:0000256" key="5">
    <source>
        <dbReference type="SAM" id="Coils"/>
    </source>
</evidence>
<dbReference type="SUPFAM" id="SSF56496">
    <property type="entry name" value="Fibrinogen C-terminal domain-like"/>
    <property type="match status" value="1"/>
</dbReference>
<organism evidence="7 8">
    <name type="scientific">Elysia chlorotica</name>
    <name type="common">Eastern emerald elysia</name>
    <name type="synonym">Sea slug</name>
    <dbReference type="NCBI Taxonomy" id="188477"/>
    <lineage>
        <taxon>Eukaryota</taxon>
        <taxon>Metazoa</taxon>
        <taxon>Spiralia</taxon>
        <taxon>Lophotrochozoa</taxon>
        <taxon>Mollusca</taxon>
        <taxon>Gastropoda</taxon>
        <taxon>Heterobranchia</taxon>
        <taxon>Euthyneura</taxon>
        <taxon>Panpulmonata</taxon>
        <taxon>Sacoglossa</taxon>
        <taxon>Placobranchoidea</taxon>
        <taxon>Plakobranchidae</taxon>
        <taxon>Elysia</taxon>
    </lineage>
</organism>
<name>A0A433UDC1_ELYCH</name>
<evidence type="ECO:0000256" key="3">
    <source>
        <dbReference type="ARBA" id="ARBA00023157"/>
    </source>
</evidence>
<feature type="domain" description="Fibrinogen C-terminal" evidence="6">
    <location>
        <begin position="365"/>
        <end position="453"/>
    </location>
</feature>
<keyword evidence="2" id="KW-0964">Secreted</keyword>
<dbReference type="InterPro" id="IPR036056">
    <property type="entry name" value="Fibrinogen-like_C"/>
</dbReference>
<dbReference type="PANTHER" id="PTHR47221:SF5">
    <property type="entry name" value="FIBRINOGEN C-TERMINAL DOMAIN-CONTAINING PROTEIN"/>
    <property type="match status" value="1"/>
</dbReference>
<dbReference type="Pfam" id="PF00147">
    <property type="entry name" value="Fibrinogen_C"/>
    <property type="match status" value="1"/>
</dbReference>
<dbReference type="Proteomes" id="UP000271974">
    <property type="component" value="Unassembled WGS sequence"/>
</dbReference>
<dbReference type="GO" id="GO:0034116">
    <property type="term" value="P:positive regulation of heterotypic cell-cell adhesion"/>
    <property type="evidence" value="ECO:0007669"/>
    <property type="project" value="TreeGrafter"/>
</dbReference>
<dbReference type="OrthoDB" id="6204440at2759"/>
<reference evidence="7 8" key="1">
    <citation type="submission" date="2019-01" db="EMBL/GenBank/DDBJ databases">
        <title>A draft genome assembly of the solar-powered sea slug Elysia chlorotica.</title>
        <authorList>
            <person name="Cai H."/>
            <person name="Li Q."/>
            <person name="Fang X."/>
            <person name="Li J."/>
            <person name="Curtis N.E."/>
            <person name="Altenburger A."/>
            <person name="Shibata T."/>
            <person name="Feng M."/>
            <person name="Maeda T."/>
            <person name="Schwartz J.A."/>
            <person name="Shigenobu S."/>
            <person name="Lundholm N."/>
            <person name="Nishiyama T."/>
            <person name="Yang H."/>
            <person name="Hasebe M."/>
            <person name="Li S."/>
            <person name="Pierce S.K."/>
            <person name="Wang J."/>
        </authorList>
    </citation>
    <scope>NUCLEOTIDE SEQUENCE [LARGE SCALE GENOMIC DNA]</scope>
    <source>
        <strain evidence="7">EC2010</strain>
        <tissue evidence="7">Whole organism of an adult</tissue>
    </source>
</reference>
<protein>
    <recommendedName>
        <fullName evidence="6">Fibrinogen C-terminal domain-containing protein</fullName>
    </recommendedName>
</protein>
<evidence type="ECO:0000256" key="1">
    <source>
        <dbReference type="ARBA" id="ARBA00004613"/>
    </source>
</evidence>
<dbReference type="GO" id="GO:0005201">
    <property type="term" value="F:extracellular matrix structural constituent"/>
    <property type="evidence" value="ECO:0007669"/>
    <property type="project" value="TreeGrafter"/>
</dbReference>
<dbReference type="PROSITE" id="PS51406">
    <property type="entry name" value="FIBRINOGEN_C_2"/>
    <property type="match status" value="1"/>
</dbReference>